<reference evidence="1" key="2">
    <citation type="submission" date="2014-03" db="EMBL/GenBank/DDBJ databases">
        <title>The whipworm genome and dual-species transcriptomics of an intimate host-pathogen interaction.</title>
        <authorList>
            <person name="Foth B.J."/>
            <person name="Tsai I.J."/>
            <person name="Reid A.J."/>
            <person name="Bancroft A.J."/>
            <person name="Nichol S."/>
            <person name="Tracey A."/>
            <person name="Holroyd N."/>
            <person name="Cotton J.A."/>
            <person name="Stanley E.J."/>
            <person name="Zarowiecki M."/>
            <person name="Liu J.Z."/>
            <person name="Huckvale T."/>
            <person name="Cooper P.J."/>
            <person name="Grencis R.K."/>
            <person name="Berriman M."/>
        </authorList>
    </citation>
    <scope>NUCLEOTIDE SEQUENCE [LARGE SCALE GENOMIC DNA]</scope>
</reference>
<proteinExistence type="predicted"/>
<reference evidence="1" key="1">
    <citation type="submission" date="2014-01" db="EMBL/GenBank/DDBJ databases">
        <authorList>
            <person name="Aslett M."/>
        </authorList>
    </citation>
    <scope>NUCLEOTIDE SEQUENCE</scope>
</reference>
<organism evidence="1 2">
    <name type="scientific">Trichuris trichiura</name>
    <name type="common">Whipworm</name>
    <name type="synonym">Trichocephalus trichiurus</name>
    <dbReference type="NCBI Taxonomy" id="36087"/>
    <lineage>
        <taxon>Eukaryota</taxon>
        <taxon>Metazoa</taxon>
        <taxon>Ecdysozoa</taxon>
        <taxon>Nematoda</taxon>
        <taxon>Enoplea</taxon>
        <taxon>Dorylaimia</taxon>
        <taxon>Trichinellida</taxon>
        <taxon>Trichuridae</taxon>
        <taxon>Trichuris</taxon>
    </lineage>
</organism>
<keyword evidence="2" id="KW-1185">Reference proteome</keyword>
<gene>
    <name evidence="1" type="ORF">TTRE_0000058601</name>
</gene>
<name>A0A077YWA5_TRITR</name>
<dbReference type="Proteomes" id="UP000030665">
    <property type="component" value="Unassembled WGS sequence"/>
</dbReference>
<dbReference type="AlphaFoldDB" id="A0A077YWA5"/>
<dbReference type="EMBL" id="HG805819">
    <property type="protein sequence ID" value="CDW52327.1"/>
    <property type="molecule type" value="Genomic_DNA"/>
</dbReference>
<evidence type="ECO:0000313" key="2">
    <source>
        <dbReference type="Proteomes" id="UP000030665"/>
    </source>
</evidence>
<evidence type="ECO:0000313" key="1">
    <source>
        <dbReference type="EMBL" id="CDW52327.1"/>
    </source>
</evidence>
<accession>A0A077YWA5</accession>
<sequence>MIFVSTFVAIAIIFSNDTNPSQACYNLSHIVYGSVIASIAVLLLRLAGGNCCCTIVAADPAGTICISRMRCAFATTRCTDFGWCTRWPIFVAQQVCGGILPIDIYQRRYEQYKHRQVAQ</sequence>
<protein>
    <submittedName>
        <fullName evidence="1">Uncharacterized protein</fullName>
    </submittedName>
</protein>